<dbReference type="EMBL" id="QFGA01000004">
    <property type="protein sequence ID" value="TEB04151.1"/>
    <property type="molecule type" value="Genomic_DNA"/>
</dbReference>
<evidence type="ECO:0000313" key="2">
    <source>
        <dbReference type="EMBL" id="TEB04151.1"/>
    </source>
</evidence>
<proteinExistence type="predicted"/>
<dbReference type="AlphaFoldDB" id="A0A4Y7R692"/>
<organism evidence="2 3">
    <name type="scientific">Pelotomaculum schinkii</name>
    <dbReference type="NCBI Taxonomy" id="78350"/>
    <lineage>
        <taxon>Bacteria</taxon>
        <taxon>Bacillati</taxon>
        <taxon>Bacillota</taxon>
        <taxon>Clostridia</taxon>
        <taxon>Eubacteriales</taxon>
        <taxon>Desulfotomaculaceae</taxon>
        <taxon>Pelotomaculum</taxon>
    </lineage>
</organism>
<dbReference type="InterPro" id="IPR029057">
    <property type="entry name" value="PRTase-like"/>
</dbReference>
<dbReference type="CDD" id="cd06223">
    <property type="entry name" value="PRTases_typeI"/>
    <property type="match status" value="1"/>
</dbReference>
<comment type="caution">
    <text evidence="2">The sequence shown here is derived from an EMBL/GenBank/DDBJ whole genome shotgun (WGS) entry which is preliminary data.</text>
</comment>
<accession>A0A4Y7R692</accession>
<dbReference type="SUPFAM" id="SSF53271">
    <property type="entry name" value="PRTase-like"/>
    <property type="match status" value="1"/>
</dbReference>
<protein>
    <submittedName>
        <fullName evidence="2">Putative phosphoribosyl transferase</fullName>
    </submittedName>
</protein>
<keyword evidence="2" id="KW-0808">Transferase</keyword>
<feature type="domain" description="Phosphoribosyltransferase" evidence="1">
    <location>
        <begin position="12"/>
        <end position="191"/>
    </location>
</feature>
<evidence type="ECO:0000313" key="3">
    <source>
        <dbReference type="Proteomes" id="UP000298324"/>
    </source>
</evidence>
<keyword evidence="3" id="KW-1185">Reference proteome</keyword>
<dbReference type="InterPro" id="IPR000836">
    <property type="entry name" value="PRTase_dom"/>
</dbReference>
<dbReference type="Gene3D" id="3.30.1310.20">
    <property type="entry name" value="PRTase-like"/>
    <property type="match status" value="1"/>
</dbReference>
<dbReference type="RefSeq" id="WP_190259387.1">
    <property type="nucleotide sequence ID" value="NZ_QFGA01000004.1"/>
</dbReference>
<evidence type="ECO:0000259" key="1">
    <source>
        <dbReference type="Pfam" id="PF00156"/>
    </source>
</evidence>
<sequence>MIFRNRAEAGRQLAEKLAGFIERDALVLAVPRGGVVIAAEIVRMLNLNIDLIIPRKIGAPHNPEVAIGAVTQDGTTLFEPRLIELLGISRGELEDRVAYELEEIRRRMTLYGAGRNIGKSGGRQLIVVDDGVATGYTMQAALRSARSYGPKELVLAIPVAPRDTLELLEKEVDRTVCLMVPEDFYAVGQFYENFEQTKDEEVMEIMRRFSDL</sequence>
<dbReference type="GO" id="GO:0016740">
    <property type="term" value="F:transferase activity"/>
    <property type="evidence" value="ECO:0007669"/>
    <property type="project" value="UniProtKB-KW"/>
</dbReference>
<reference evidence="2 3" key="1">
    <citation type="journal article" date="2018" name="Environ. Microbiol.">
        <title>Novel energy conservation strategies and behaviour of Pelotomaculum schinkii driving syntrophic propionate catabolism.</title>
        <authorList>
            <person name="Hidalgo-Ahumada C.A.P."/>
            <person name="Nobu M.K."/>
            <person name="Narihiro T."/>
            <person name="Tamaki H."/>
            <person name="Liu W.T."/>
            <person name="Kamagata Y."/>
            <person name="Stams A.J.M."/>
            <person name="Imachi H."/>
            <person name="Sousa D.Z."/>
        </authorList>
    </citation>
    <scope>NUCLEOTIDE SEQUENCE [LARGE SCALE GENOMIC DNA]</scope>
    <source>
        <strain evidence="2 3">HH</strain>
    </source>
</reference>
<dbReference type="Proteomes" id="UP000298324">
    <property type="component" value="Unassembled WGS sequence"/>
</dbReference>
<dbReference type="Gene3D" id="3.40.50.2020">
    <property type="match status" value="1"/>
</dbReference>
<name>A0A4Y7R692_9FIRM</name>
<dbReference type="Pfam" id="PF00156">
    <property type="entry name" value="Pribosyltran"/>
    <property type="match status" value="1"/>
</dbReference>
<gene>
    <name evidence="2" type="ORF">Psch_03873</name>
</gene>